<evidence type="ECO:0000256" key="10">
    <source>
        <dbReference type="ARBA" id="ARBA00023004"/>
    </source>
</evidence>
<proteinExistence type="inferred from homology"/>
<feature type="binding site" evidence="15">
    <location>
        <position position="142"/>
    </location>
    <ligand>
        <name>S-adenosyl-L-methionine</name>
        <dbReference type="ChEBI" id="CHEBI:59789"/>
        <label>1</label>
    </ligand>
</feature>
<dbReference type="SFLD" id="SFLDS00029">
    <property type="entry name" value="Radical_SAM"/>
    <property type="match status" value="1"/>
</dbReference>
<keyword evidence="19" id="KW-1185">Reference proteome</keyword>
<dbReference type="GO" id="GO:0046872">
    <property type="term" value="F:metal ion binding"/>
    <property type="evidence" value="ECO:0007669"/>
    <property type="project" value="UniProtKB-KW"/>
</dbReference>
<dbReference type="GO" id="GO:0005737">
    <property type="term" value="C:cytoplasm"/>
    <property type="evidence" value="ECO:0007669"/>
    <property type="project" value="UniProtKB-SubCell"/>
</dbReference>
<keyword evidence="6 14" id="KW-0963">Cytoplasm</keyword>
<evidence type="ECO:0000313" key="18">
    <source>
        <dbReference type="EMBL" id="MBB5514117.1"/>
    </source>
</evidence>
<feature type="binding site" evidence="16">
    <location>
        <position position="58"/>
    </location>
    <ligand>
        <name>[4Fe-4S] cluster</name>
        <dbReference type="ChEBI" id="CHEBI:49883"/>
        <note>4Fe-4S-S-AdoMet</note>
    </ligand>
</feature>
<evidence type="ECO:0000256" key="6">
    <source>
        <dbReference type="ARBA" id="ARBA00022490"/>
    </source>
</evidence>
<evidence type="ECO:0000256" key="3">
    <source>
        <dbReference type="ARBA" id="ARBA00005493"/>
    </source>
</evidence>
<evidence type="ECO:0000256" key="14">
    <source>
        <dbReference type="PIRNR" id="PIRNR000167"/>
    </source>
</evidence>
<dbReference type="InterPro" id="IPR007197">
    <property type="entry name" value="rSAM"/>
</dbReference>
<evidence type="ECO:0000256" key="9">
    <source>
        <dbReference type="ARBA" id="ARBA00023002"/>
    </source>
</evidence>
<comment type="subunit">
    <text evidence="4">Monomer.</text>
</comment>
<dbReference type="InterPro" id="IPR004558">
    <property type="entry name" value="Coprogen_oxidase_HemN"/>
</dbReference>
<feature type="binding site" evidence="15">
    <location>
        <position position="52"/>
    </location>
    <ligand>
        <name>S-adenosyl-L-methionine</name>
        <dbReference type="ChEBI" id="CHEBI:59789"/>
        <label>1</label>
    </ligand>
</feature>
<dbReference type="AlphaFoldDB" id="A0A840X0C9"/>
<dbReference type="PANTHER" id="PTHR13932">
    <property type="entry name" value="COPROPORPHYRINIGEN III OXIDASE"/>
    <property type="match status" value="1"/>
</dbReference>
<keyword evidence="11 14" id="KW-0411">Iron-sulfur</keyword>
<keyword evidence="10 14" id="KW-0408">Iron</keyword>
<dbReference type="Gene3D" id="1.10.10.920">
    <property type="match status" value="1"/>
</dbReference>
<evidence type="ECO:0000256" key="5">
    <source>
        <dbReference type="ARBA" id="ARBA00022485"/>
    </source>
</evidence>
<evidence type="ECO:0000259" key="17">
    <source>
        <dbReference type="PROSITE" id="PS51918"/>
    </source>
</evidence>
<feature type="binding site" evidence="15">
    <location>
        <begin position="64"/>
        <end position="66"/>
    </location>
    <ligand>
        <name>S-adenosyl-L-methionine</name>
        <dbReference type="ChEBI" id="CHEBI:59789"/>
        <label>2</label>
    </ligand>
</feature>
<comment type="pathway">
    <text evidence="2 14">Porphyrin-containing compound metabolism; protoporphyrin-IX biosynthesis; protoporphyrinogen-IX from coproporphyrinogen-III (AdoMet route): step 1/1.</text>
</comment>
<feature type="binding site" evidence="16">
    <location>
        <position position="62"/>
    </location>
    <ligand>
        <name>[4Fe-4S] cluster</name>
        <dbReference type="ChEBI" id="CHEBI:49883"/>
        <note>4Fe-4S-S-AdoMet</note>
    </ligand>
</feature>
<gene>
    <name evidence="18" type="ORF">FHS89_000115</name>
</gene>
<dbReference type="PIRSF" id="PIRSF000167">
    <property type="entry name" value="HemN"/>
    <property type="match status" value="1"/>
</dbReference>
<dbReference type="RefSeq" id="WP_184007403.1">
    <property type="nucleotide sequence ID" value="NZ_JACIJS010000001.1"/>
</dbReference>
<evidence type="ECO:0000256" key="11">
    <source>
        <dbReference type="ARBA" id="ARBA00023014"/>
    </source>
</evidence>
<evidence type="ECO:0000313" key="19">
    <source>
        <dbReference type="Proteomes" id="UP000553766"/>
    </source>
</evidence>
<evidence type="ECO:0000256" key="13">
    <source>
        <dbReference type="ARBA" id="ARBA00048321"/>
    </source>
</evidence>
<dbReference type="SFLD" id="SFLDG01065">
    <property type="entry name" value="anaerobic_coproporphyrinogen-I"/>
    <property type="match status" value="1"/>
</dbReference>
<dbReference type="EMBL" id="JACIJS010000001">
    <property type="protein sequence ID" value="MBB5514117.1"/>
    <property type="molecule type" value="Genomic_DNA"/>
</dbReference>
<protein>
    <recommendedName>
        <fullName evidence="14">Coproporphyrinogen-III oxidase</fullName>
        <ecNumber evidence="14">1.3.98.3</ecNumber>
    </recommendedName>
</protein>
<comment type="similarity">
    <text evidence="3 14">Belongs to the anaerobic coproporphyrinogen-III oxidase family.</text>
</comment>
<keyword evidence="7 14" id="KW-0949">S-adenosyl-L-methionine</keyword>
<feature type="binding site" evidence="15">
    <location>
        <position position="326"/>
    </location>
    <ligand>
        <name>S-adenosyl-L-methionine</name>
        <dbReference type="ChEBI" id="CHEBI:59789"/>
        <label>1</label>
    </ligand>
</feature>
<dbReference type="InterPro" id="IPR034505">
    <property type="entry name" value="Coproporphyrinogen-III_oxidase"/>
</dbReference>
<dbReference type="GO" id="GO:0006782">
    <property type="term" value="P:protoporphyrinogen IX biosynthetic process"/>
    <property type="evidence" value="ECO:0007669"/>
    <property type="project" value="UniProtKB-UniPathway"/>
</dbReference>
<dbReference type="InterPro" id="IPR006638">
    <property type="entry name" value="Elp3/MiaA/NifB-like_rSAM"/>
</dbReference>
<feature type="binding site" evidence="16">
    <location>
        <position position="65"/>
    </location>
    <ligand>
        <name>[4Fe-4S] cluster</name>
        <dbReference type="ChEBI" id="CHEBI:49883"/>
        <note>4Fe-4S-S-AdoMet</note>
    </ligand>
</feature>
<feature type="binding site" evidence="15">
    <location>
        <begin position="110"/>
        <end position="111"/>
    </location>
    <ligand>
        <name>S-adenosyl-L-methionine</name>
        <dbReference type="ChEBI" id="CHEBI:59789"/>
        <label>2</label>
    </ligand>
</feature>
<evidence type="ECO:0000256" key="2">
    <source>
        <dbReference type="ARBA" id="ARBA00004785"/>
    </source>
</evidence>
<dbReference type="SUPFAM" id="SSF102114">
    <property type="entry name" value="Radical SAM enzymes"/>
    <property type="match status" value="1"/>
</dbReference>
<dbReference type="Gene3D" id="3.30.750.200">
    <property type="match status" value="1"/>
</dbReference>
<feature type="binding site" evidence="15">
    <location>
        <position position="240"/>
    </location>
    <ligand>
        <name>S-adenosyl-L-methionine</name>
        <dbReference type="ChEBI" id="CHEBI:59789"/>
        <label>2</label>
    </ligand>
</feature>
<dbReference type="UniPathway" id="UPA00251">
    <property type="reaction ID" value="UER00323"/>
</dbReference>
<keyword evidence="8 14" id="KW-0479">Metal-binding</keyword>
<reference evidence="18 19" key="1">
    <citation type="submission" date="2020-08" db="EMBL/GenBank/DDBJ databases">
        <title>Genomic Encyclopedia of Type Strains, Phase IV (KMG-IV): sequencing the most valuable type-strain genomes for metagenomic binning, comparative biology and taxonomic classification.</title>
        <authorList>
            <person name="Goeker M."/>
        </authorList>
    </citation>
    <scope>NUCLEOTIDE SEQUENCE [LARGE SCALE GENOMIC DNA]</scope>
    <source>
        <strain evidence="18 19">DSM 103377</strain>
    </source>
</reference>
<evidence type="ECO:0000256" key="12">
    <source>
        <dbReference type="ARBA" id="ARBA00023244"/>
    </source>
</evidence>
<name>A0A840X0C9_9RHOB</name>
<dbReference type="PANTHER" id="PTHR13932:SF6">
    <property type="entry name" value="OXYGEN-INDEPENDENT COPROPORPHYRINOGEN III OXIDASE"/>
    <property type="match status" value="1"/>
</dbReference>
<dbReference type="GO" id="GO:0051539">
    <property type="term" value="F:4 iron, 4 sulfur cluster binding"/>
    <property type="evidence" value="ECO:0007669"/>
    <property type="project" value="UniProtKB-KW"/>
</dbReference>
<comment type="cofactor">
    <cofactor evidence="14 16">
        <name>[4Fe-4S] cluster</name>
        <dbReference type="ChEBI" id="CHEBI:49883"/>
    </cofactor>
    <text evidence="14 16">Binds 1 [4Fe-4S] cluster. The cluster is coordinated with 3 cysteines and an exchangeable S-adenosyl-L-methionine.</text>
</comment>
<dbReference type="Proteomes" id="UP000553766">
    <property type="component" value="Unassembled WGS sequence"/>
</dbReference>
<sequence length="450" mass="48408">MTQKHAFAQAGLFDRSVPRYTSYPAANHFGAVSEDTYRGWLADLPAGPISLYVHIPFCERLCYFCACRTQGVNSAGPVIAYLETLEQEIAMLAQALPDGVTVGRMHWGGGTPTILTPAQIAALSGMLRAALPFEPDGEFSVEIDPACVDDAKLDALIAAGLNRGSVGVQDFALPVQETIGRLQSVEETTHAMRYLREHGVTSMNADLVYGLPRQTMDSLGATLDQIIDLGPERIALYGYAHVPWMSKRQRVIPEDTLPDPQTRLAMAELSADRLTAAGYVPIGIDHFAKPGDGLARAAAGGTLRRNFQGYTDDTMGALIGLGASSISRLPGGYGQNAPATPAWAERVKAGQLPVMRGLALSADDRLRARAIECLMCDFRLDFAALSAEMRMPVTALMAEAAEVAQRWPFAVTFTDGVLTIAPEARVMTRLIAETFDAYADATKTANSRAI</sequence>
<dbReference type="SMART" id="SM00729">
    <property type="entry name" value="Elp3"/>
    <property type="match status" value="1"/>
</dbReference>
<dbReference type="NCBIfam" id="TIGR00538">
    <property type="entry name" value="hemN"/>
    <property type="match status" value="1"/>
</dbReference>
<dbReference type="Pfam" id="PF04055">
    <property type="entry name" value="Radical_SAM"/>
    <property type="match status" value="1"/>
</dbReference>
<comment type="caution">
    <text evidence="18">The sequence shown here is derived from an EMBL/GenBank/DDBJ whole genome shotgun (WGS) entry which is preliminary data.</text>
</comment>
<feature type="binding site" evidence="15">
    <location>
        <position position="181"/>
    </location>
    <ligand>
        <name>S-adenosyl-L-methionine</name>
        <dbReference type="ChEBI" id="CHEBI:59789"/>
        <label>2</label>
    </ligand>
</feature>
<feature type="binding site" evidence="15">
    <location>
        <position position="169"/>
    </location>
    <ligand>
        <name>S-adenosyl-L-methionine</name>
        <dbReference type="ChEBI" id="CHEBI:59789"/>
        <label>2</label>
    </ligand>
</feature>
<evidence type="ECO:0000256" key="4">
    <source>
        <dbReference type="ARBA" id="ARBA00011245"/>
    </source>
</evidence>
<keyword evidence="9 14" id="KW-0560">Oxidoreductase</keyword>
<keyword evidence="12 14" id="KW-0627">Porphyrin biosynthesis</keyword>
<feature type="domain" description="Radical SAM core" evidence="17">
    <location>
        <begin position="43"/>
        <end position="285"/>
    </location>
</feature>
<feature type="binding site" evidence="15">
    <location>
        <position position="206"/>
    </location>
    <ligand>
        <name>S-adenosyl-L-methionine</name>
        <dbReference type="ChEBI" id="CHEBI:59789"/>
        <label>2</label>
    </ligand>
</feature>
<dbReference type="EC" id="1.3.98.3" evidence="14"/>
<dbReference type="PROSITE" id="PS51918">
    <property type="entry name" value="RADICAL_SAM"/>
    <property type="match status" value="1"/>
</dbReference>
<accession>A0A840X0C9</accession>
<comment type="subcellular location">
    <subcellularLocation>
        <location evidence="1 14">Cytoplasm</location>
    </subcellularLocation>
</comment>
<evidence type="ECO:0000256" key="7">
    <source>
        <dbReference type="ARBA" id="ARBA00022691"/>
    </source>
</evidence>
<evidence type="ECO:0000256" key="15">
    <source>
        <dbReference type="PIRSR" id="PIRSR000167-1"/>
    </source>
</evidence>
<feature type="binding site" evidence="15">
    <location>
        <position position="109"/>
    </location>
    <ligand>
        <name>S-adenosyl-L-methionine</name>
        <dbReference type="ChEBI" id="CHEBI:59789"/>
        <label>1</label>
    </ligand>
</feature>
<evidence type="ECO:0000256" key="1">
    <source>
        <dbReference type="ARBA" id="ARBA00004496"/>
    </source>
</evidence>
<dbReference type="GO" id="GO:0004109">
    <property type="term" value="F:coproporphyrinogen oxidase activity"/>
    <property type="evidence" value="ECO:0007669"/>
    <property type="project" value="InterPro"/>
</dbReference>
<dbReference type="InterPro" id="IPR058240">
    <property type="entry name" value="rSAM_sf"/>
</dbReference>
<evidence type="ECO:0000256" key="8">
    <source>
        <dbReference type="ARBA" id="ARBA00022723"/>
    </source>
</evidence>
<comment type="catalytic activity">
    <reaction evidence="13 14">
        <text>coproporphyrinogen III + 2 S-adenosyl-L-methionine = protoporphyrinogen IX + 2 5'-deoxyadenosine + 2 L-methionine + 2 CO2</text>
        <dbReference type="Rhea" id="RHEA:15425"/>
        <dbReference type="ChEBI" id="CHEBI:16526"/>
        <dbReference type="ChEBI" id="CHEBI:17319"/>
        <dbReference type="ChEBI" id="CHEBI:57307"/>
        <dbReference type="ChEBI" id="CHEBI:57309"/>
        <dbReference type="ChEBI" id="CHEBI:57844"/>
        <dbReference type="ChEBI" id="CHEBI:59789"/>
        <dbReference type="EC" id="1.3.98.3"/>
    </reaction>
</comment>
<organism evidence="18 19">
    <name type="scientific">Rubricella aquisinus</name>
    <dbReference type="NCBI Taxonomy" id="2028108"/>
    <lineage>
        <taxon>Bacteria</taxon>
        <taxon>Pseudomonadati</taxon>
        <taxon>Pseudomonadota</taxon>
        <taxon>Alphaproteobacteria</taxon>
        <taxon>Rhodobacterales</taxon>
        <taxon>Paracoccaceae</taxon>
        <taxon>Rubricella</taxon>
    </lineage>
</organism>
<keyword evidence="5 14" id="KW-0004">4Fe-4S</keyword>
<dbReference type="GO" id="GO:0051989">
    <property type="term" value="F:coproporphyrinogen dehydrogenase activity"/>
    <property type="evidence" value="ECO:0007669"/>
    <property type="project" value="UniProtKB-EC"/>
</dbReference>
<evidence type="ECO:0000256" key="16">
    <source>
        <dbReference type="PIRSR" id="PIRSR000167-2"/>
    </source>
</evidence>